<accession>A0A939FFF4</accession>
<gene>
    <name evidence="1" type="ORF">J0695_38560</name>
</gene>
<sequence>LADSERVLGADDPDTAVSRGNLALAVDEAGDLDRAIPLYEAALEASDDILGPDHAYTLKFGREFADSVRVLGPDDNDTLASRTNLAVAYGAAGHHAHALTHYEAALSGYERVFGPDHPLTVDARERLGRAQPDGP</sequence>
<dbReference type="PANTHER" id="PTHR46082">
    <property type="entry name" value="ATP/GTP-BINDING PROTEIN-RELATED"/>
    <property type="match status" value="1"/>
</dbReference>
<comment type="caution">
    <text evidence="1">The sequence shown here is derived from an EMBL/GenBank/DDBJ whole genome shotgun (WGS) entry which is preliminary data.</text>
</comment>
<dbReference type="InterPro" id="IPR011990">
    <property type="entry name" value="TPR-like_helical_dom_sf"/>
</dbReference>
<evidence type="ECO:0000313" key="2">
    <source>
        <dbReference type="Proteomes" id="UP000664167"/>
    </source>
</evidence>
<keyword evidence="2" id="KW-1185">Reference proteome</keyword>
<organism evidence="1 2">
    <name type="scientific">Streptomyces beijiangensis</name>
    <dbReference type="NCBI Taxonomy" id="163361"/>
    <lineage>
        <taxon>Bacteria</taxon>
        <taxon>Bacillati</taxon>
        <taxon>Actinomycetota</taxon>
        <taxon>Actinomycetes</taxon>
        <taxon>Kitasatosporales</taxon>
        <taxon>Streptomycetaceae</taxon>
        <taxon>Streptomyces</taxon>
    </lineage>
</organism>
<dbReference type="Pfam" id="PF13374">
    <property type="entry name" value="TPR_10"/>
    <property type="match status" value="1"/>
</dbReference>
<proteinExistence type="predicted"/>
<reference evidence="1" key="1">
    <citation type="submission" date="2021-03" db="EMBL/GenBank/DDBJ databases">
        <title>Streptomyces poriferae sp. nov., a novel marine sponge-derived Actinobacteria species with anti-MRSA activity.</title>
        <authorList>
            <person name="Sandoval-Powers M."/>
            <person name="Kralova S."/>
            <person name="Nguyen G.-S."/>
            <person name="Fawwal D."/>
            <person name="Degnes K."/>
            <person name="Klinkenberg G."/>
            <person name="Sletta H."/>
            <person name="Wentzel A."/>
            <person name="Liles M.R."/>
        </authorList>
    </citation>
    <scope>NUCLEOTIDE SEQUENCE</scope>
    <source>
        <strain evidence="1">DSM 41794</strain>
    </source>
</reference>
<dbReference type="InterPro" id="IPR053137">
    <property type="entry name" value="NLR-like"/>
</dbReference>
<protein>
    <submittedName>
        <fullName evidence="1">Tetratricopeptide repeat protein</fullName>
    </submittedName>
</protein>
<dbReference type="PANTHER" id="PTHR46082:SF6">
    <property type="entry name" value="AAA+ ATPASE DOMAIN-CONTAINING PROTEIN-RELATED"/>
    <property type="match status" value="1"/>
</dbReference>
<dbReference type="SUPFAM" id="SSF48452">
    <property type="entry name" value="TPR-like"/>
    <property type="match status" value="1"/>
</dbReference>
<feature type="non-terminal residue" evidence="1">
    <location>
        <position position="1"/>
    </location>
</feature>
<dbReference type="RefSeq" id="WP_206969507.1">
    <property type="nucleotide sequence ID" value="NZ_JAFLRJ010000714.1"/>
</dbReference>
<evidence type="ECO:0000313" key="1">
    <source>
        <dbReference type="EMBL" id="MBO0517612.1"/>
    </source>
</evidence>
<dbReference type="Pfam" id="PF13424">
    <property type="entry name" value="TPR_12"/>
    <property type="match status" value="1"/>
</dbReference>
<dbReference type="Proteomes" id="UP000664167">
    <property type="component" value="Unassembled WGS sequence"/>
</dbReference>
<dbReference type="EMBL" id="JAFLRJ010000714">
    <property type="protein sequence ID" value="MBO0517612.1"/>
    <property type="molecule type" value="Genomic_DNA"/>
</dbReference>
<dbReference type="Gene3D" id="1.25.40.10">
    <property type="entry name" value="Tetratricopeptide repeat domain"/>
    <property type="match status" value="2"/>
</dbReference>
<name>A0A939FFF4_9ACTN</name>
<dbReference type="AlphaFoldDB" id="A0A939FFF4"/>